<dbReference type="Proteomes" id="UP000242310">
    <property type="component" value="Unassembled WGS sequence"/>
</dbReference>
<dbReference type="AlphaFoldDB" id="A0A2P8HQB0"/>
<evidence type="ECO:0000313" key="1">
    <source>
        <dbReference type="EMBL" id="PSL48413.1"/>
    </source>
</evidence>
<dbReference type="EMBL" id="PYAV01000004">
    <property type="protein sequence ID" value="PSL48413.1"/>
    <property type="molecule type" value="Genomic_DNA"/>
</dbReference>
<name>A0A2P8HQB0_9BACI</name>
<sequence>MLLRGGPNKGENIHILEKVTVARSLRTALVLQRTLPLVKRTILLSQRTTLEQERTLQTHKGSGQMLNQVFFREADNLDGQ</sequence>
<gene>
    <name evidence="1" type="ORF">B0H94_10413</name>
</gene>
<evidence type="ECO:0000313" key="2">
    <source>
        <dbReference type="Proteomes" id="UP000242310"/>
    </source>
</evidence>
<proteinExistence type="predicted"/>
<organism evidence="1 2">
    <name type="scientific">Salsuginibacillus halophilus</name>
    <dbReference type="NCBI Taxonomy" id="517424"/>
    <lineage>
        <taxon>Bacteria</taxon>
        <taxon>Bacillati</taxon>
        <taxon>Bacillota</taxon>
        <taxon>Bacilli</taxon>
        <taxon>Bacillales</taxon>
        <taxon>Bacillaceae</taxon>
        <taxon>Salsuginibacillus</taxon>
    </lineage>
</organism>
<protein>
    <submittedName>
        <fullName evidence="1">Uncharacterized protein</fullName>
    </submittedName>
</protein>
<reference evidence="1 2" key="1">
    <citation type="submission" date="2018-03" db="EMBL/GenBank/DDBJ databases">
        <title>Genomic Encyclopedia of Type Strains, Phase III (KMG-III): the genomes of soil and plant-associated and newly described type strains.</title>
        <authorList>
            <person name="Whitman W."/>
        </authorList>
    </citation>
    <scope>NUCLEOTIDE SEQUENCE [LARGE SCALE GENOMIC DNA]</scope>
    <source>
        <strain evidence="1 2">CGMCC 1.07653</strain>
    </source>
</reference>
<comment type="caution">
    <text evidence="1">The sequence shown here is derived from an EMBL/GenBank/DDBJ whole genome shotgun (WGS) entry which is preliminary data.</text>
</comment>
<keyword evidence="2" id="KW-1185">Reference proteome</keyword>
<accession>A0A2P8HQB0</accession>